<feature type="chain" id="PRO_5003057836" description="DUF3373 domain-containing protein" evidence="2">
    <location>
        <begin position="21"/>
        <end position="645"/>
    </location>
</feature>
<feature type="coiled-coil region" evidence="1">
    <location>
        <begin position="18"/>
        <end position="45"/>
    </location>
</feature>
<keyword evidence="2" id="KW-0732">Signal</keyword>
<accession>D4H8U4</accession>
<protein>
    <recommendedName>
        <fullName evidence="5">DUF3373 domain-containing protein</fullName>
    </recommendedName>
</protein>
<evidence type="ECO:0000313" key="4">
    <source>
        <dbReference type="Proteomes" id="UP000002012"/>
    </source>
</evidence>
<dbReference type="OrthoDB" id="9760233at2"/>
<feature type="signal peptide" evidence="2">
    <location>
        <begin position="1"/>
        <end position="20"/>
    </location>
</feature>
<sequence precursor="true">MKKIISLILLVLVPASFAFAADVTLEELKSQITELQDEVLKMSRRVDKNEVHRIKDKVDIGVELRTRVDSISYKDVRALPAMGNDMMGLWLRGYMINTDADGNPANATESWDTNNNGFNDAFDPFAANSVYGQELYQFITDLAANPDVTGAMMTNPEITSWMGTAEVQTAIGNMMTNYGASQMEAAMMVYMQDMLSSTTLSATQLQMMKTLFSNMKPRKYDHNNSSLFTNRLRIRLNSRVNDKLSFAGRLVMNKVWSDASDVQWMDGSYKSMYLDGNAGSVPTDDKLHVERAYFVYKNEIGDLGWHFSFGRRPSTFGPGKENSEYATLGGSPLSHIIQWQFDGASLQFDFENLLEFLPGSFIKICYGKGFESGWGSSNAMAANNGLIASPEVDDVEFLGVIVKFYDDDQYKLWYNFARGFGVTDGFTGAAVMPFTVVGQNTDLSADGSYDEYQITPNYSGSSSRLEATAEVGDMEWHSLLAQGETFGFSWFTSFAMSKSHPDGRSRSAMYQFMDMDRMLGSKDSKTGTSVWVGVATPEIPLTGGKFGFEYNQGSKYWVSMTAAEDDLVGSKLAVRGKVYDVYYHQPIVGDRLFATIGYQHFDYEYTGSGSYLGAPKKIEDATAFDTMMAVTDKVDKVYASFTYRY</sequence>
<evidence type="ECO:0000256" key="1">
    <source>
        <dbReference type="SAM" id="Coils"/>
    </source>
</evidence>
<evidence type="ECO:0008006" key="5">
    <source>
        <dbReference type="Google" id="ProtNLM"/>
    </source>
</evidence>
<evidence type="ECO:0000256" key="2">
    <source>
        <dbReference type="SAM" id="SignalP"/>
    </source>
</evidence>
<dbReference type="STRING" id="522772.Dacet_1679"/>
<gene>
    <name evidence="3" type="ordered locus">Dacet_1679</name>
</gene>
<keyword evidence="1" id="KW-0175">Coiled coil</keyword>
<dbReference type="HOGENOM" id="CLU_488928_0_0_0"/>
<dbReference type="RefSeq" id="WP_013010954.1">
    <property type="nucleotide sequence ID" value="NC_013943.1"/>
</dbReference>
<reference evidence="3 4" key="1">
    <citation type="journal article" date="2010" name="Stand. Genomic Sci.">
        <title>Complete genome sequence of Denitrovibrio acetiphilus type strain (N2460).</title>
        <authorList>
            <person name="Kiss H."/>
            <person name="Lang E."/>
            <person name="Lapidus A."/>
            <person name="Copeland A."/>
            <person name="Nolan M."/>
            <person name="Glavina Del Rio T."/>
            <person name="Chen F."/>
            <person name="Lucas S."/>
            <person name="Tice H."/>
            <person name="Cheng J.F."/>
            <person name="Han C."/>
            <person name="Goodwin L."/>
            <person name="Pitluck S."/>
            <person name="Liolios K."/>
            <person name="Pati A."/>
            <person name="Ivanova N."/>
            <person name="Mavromatis K."/>
            <person name="Chen A."/>
            <person name="Palaniappan K."/>
            <person name="Land M."/>
            <person name="Hauser L."/>
            <person name="Chang Y.J."/>
            <person name="Jeffries C.D."/>
            <person name="Detter J.C."/>
            <person name="Brettin T."/>
            <person name="Spring S."/>
            <person name="Rohde M."/>
            <person name="Goker M."/>
            <person name="Woyke T."/>
            <person name="Bristow J."/>
            <person name="Eisen J.A."/>
            <person name="Markowitz V."/>
            <person name="Hugenholtz P."/>
            <person name="Kyrpides N.C."/>
            <person name="Klenk H.P."/>
        </authorList>
    </citation>
    <scope>NUCLEOTIDE SEQUENCE [LARGE SCALE GENOMIC DNA]</scope>
    <source>
        <strain evidence="4">DSM 12809 / NBRC 114555 / N2460</strain>
    </source>
</reference>
<dbReference type="InterPro" id="IPR021803">
    <property type="entry name" value="DUF3373"/>
</dbReference>
<dbReference type="Pfam" id="PF11853">
    <property type="entry name" value="DUF3373"/>
    <property type="match status" value="1"/>
</dbReference>
<dbReference type="InParanoid" id="D4H8U4"/>
<name>D4H8U4_DENA2</name>
<organism evidence="3 4">
    <name type="scientific">Denitrovibrio acetiphilus (strain DSM 12809 / NBRC 114555 / N2460)</name>
    <dbReference type="NCBI Taxonomy" id="522772"/>
    <lineage>
        <taxon>Bacteria</taxon>
        <taxon>Pseudomonadati</taxon>
        <taxon>Deferribacterota</taxon>
        <taxon>Deferribacteres</taxon>
        <taxon>Deferribacterales</taxon>
        <taxon>Geovibrionaceae</taxon>
        <taxon>Denitrovibrio</taxon>
    </lineage>
</organism>
<evidence type="ECO:0000313" key="3">
    <source>
        <dbReference type="EMBL" id="ADD68443.1"/>
    </source>
</evidence>
<proteinExistence type="predicted"/>
<dbReference type="KEGG" id="dap:Dacet_1679"/>
<dbReference type="Proteomes" id="UP000002012">
    <property type="component" value="Chromosome"/>
</dbReference>
<dbReference type="PaxDb" id="522772-Dacet_1679"/>
<dbReference type="AlphaFoldDB" id="D4H8U4"/>
<keyword evidence="4" id="KW-1185">Reference proteome</keyword>
<dbReference type="EMBL" id="CP001968">
    <property type="protein sequence ID" value="ADD68443.1"/>
    <property type="molecule type" value="Genomic_DNA"/>
</dbReference>
<dbReference type="eggNOG" id="ENOG502Z9YV">
    <property type="taxonomic scope" value="Bacteria"/>
</dbReference>